<feature type="transmembrane region" description="Helical" evidence="6">
    <location>
        <begin position="144"/>
        <end position="164"/>
    </location>
</feature>
<feature type="transmembrane region" description="Helical" evidence="6">
    <location>
        <begin position="171"/>
        <end position="195"/>
    </location>
</feature>
<accession>A0A7W4J4R1</accession>
<evidence type="ECO:0000256" key="6">
    <source>
        <dbReference type="SAM" id="Phobius"/>
    </source>
</evidence>
<keyword evidence="3 6" id="KW-0812">Transmembrane</keyword>
<dbReference type="EMBL" id="JABEQH010000002">
    <property type="protein sequence ID" value="MBB2174619.1"/>
    <property type="molecule type" value="Genomic_DNA"/>
</dbReference>
<evidence type="ECO:0000256" key="3">
    <source>
        <dbReference type="ARBA" id="ARBA00022692"/>
    </source>
</evidence>
<evidence type="ECO:0000256" key="1">
    <source>
        <dbReference type="ARBA" id="ARBA00004651"/>
    </source>
</evidence>
<dbReference type="AlphaFoldDB" id="A0A7W4J4R1"/>
<evidence type="ECO:0000313" key="8">
    <source>
        <dbReference type="EMBL" id="MBB2174619.1"/>
    </source>
</evidence>
<dbReference type="InterPro" id="IPR032816">
    <property type="entry name" value="VTT_dom"/>
</dbReference>
<keyword evidence="5 6" id="KW-0472">Membrane</keyword>
<dbReference type="Pfam" id="PF09335">
    <property type="entry name" value="VTT_dom"/>
    <property type="match status" value="1"/>
</dbReference>
<evidence type="ECO:0000259" key="7">
    <source>
        <dbReference type="Pfam" id="PF09335"/>
    </source>
</evidence>
<keyword evidence="9" id="KW-1185">Reference proteome</keyword>
<evidence type="ECO:0000256" key="4">
    <source>
        <dbReference type="ARBA" id="ARBA00022989"/>
    </source>
</evidence>
<dbReference type="PANTHER" id="PTHR42709">
    <property type="entry name" value="ALKALINE PHOSPHATASE LIKE PROTEIN"/>
    <property type="match status" value="1"/>
</dbReference>
<dbReference type="Proteomes" id="UP000561066">
    <property type="component" value="Unassembled WGS sequence"/>
</dbReference>
<evidence type="ECO:0000313" key="9">
    <source>
        <dbReference type="Proteomes" id="UP000561066"/>
    </source>
</evidence>
<keyword evidence="4 6" id="KW-1133">Transmembrane helix</keyword>
<protein>
    <submittedName>
        <fullName evidence="8">DedA family protein</fullName>
    </submittedName>
</protein>
<comment type="caution">
    <text evidence="8">The sequence shown here is derived from an EMBL/GenBank/DDBJ whole genome shotgun (WGS) entry which is preliminary data.</text>
</comment>
<reference evidence="8 9" key="1">
    <citation type="submission" date="2020-04" db="EMBL/GenBank/DDBJ databases">
        <title>Description of novel Gluconacetobacter.</title>
        <authorList>
            <person name="Sombolestani A."/>
        </authorList>
    </citation>
    <scope>NUCLEOTIDE SEQUENCE [LARGE SCALE GENOMIC DNA]</scope>
    <source>
        <strain evidence="8 9">LMG 21312</strain>
    </source>
</reference>
<dbReference type="InterPro" id="IPR051311">
    <property type="entry name" value="DedA_domain"/>
</dbReference>
<dbReference type="PANTHER" id="PTHR42709:SF6">
    <property type="entry name" value="UNDECAPRENYL PHOSPHATE TRANSPORTER A"/>
    <property type="match status" value="1"/>
</dbReference>
<organism evidence="8 9">
    <name type="scientific">Gluconacetobacter johannae</name>
    <dbReference type="NCBI Taxonomy" id="112140"/>
    <lineage>
        <taxon>Bacteria</taxon>
        <taxon>Pseudomonadati</taxon>
        <taxon>Pseudomonadota</taxon>
        <taxon>Alphaproteobacteria</taxon>
        <taxon>Acetobacterales</taxon>
        <taxon>Acetobacteraceae</taxon>
        <taxon>Gluconacetobacter</taxon>
    </lineage>
</organism>
<evidence type="ECO:0000256" key="5">
    <source>
        <dbReference type="ARBA" id="ARBA00023136"/>
    </source>
</evidence>
<feature type="transmembrane region" description="Helical" evidence="6">
    <location>
        <begin position="86"/>
        <end position="107"/>
    </location>
</feature>
<feature type="transmembrane region" description="Helical" evidence="6">
    <location>
        <begin position="201"/>
        <end position="224"/>
    </location>
</feature>
<sequence length="249" mass="27164">MCMLLFACSVRRIDLTPRRPDGSSACSSQQDRSGPLLHQFESLFIQYGYGVIGVVVMLESMGLPLPAETLIISSALYCAATHRLDIGWVAVAAVVGAIMGDNFGYLIGRIFGYRLLQRHGAKVCLTPQRLMLGRYLFSRHGGKVVFFGRFIAVLRVFVALLAGANRMPWHTFLLFNALGGIGWAGGYAFCTYYLGHEVLQVSGPVGIALGLVAVAVIGGGFFFLKKNELRLTQEAMAAAERERRGERPA</sequence>
<name>A0A7W4J4R1_9PROT</name>
<comment type="subcellular location">
    <subcellularLocation>
        <location evidence="1">Cell membrane</location>
        <topology evidence="1">Multi-pass membrane protein</topology>
    </subcellularLocation>
</comment>
<gene>
    <name evidence="8" type="ORF">HLH21_01605</name>
</gene>
<feature type="transmembrane region" description="Helical" evidence="6">
    <location>
        <begin position="44"/>
        <end position="65"/>
    </location>
</feature>
<feature type="domain" description="VTT" evidence="7">
    <location>
        <begin position="78"/>
        <end position="192"/>
    </location>
</feature>
<evidence type="ECO:0000256" key="2">
    <source>
        <dbReference type="ARBA" id="ARBA00022475"/>
    </source>
</evidence>
<dbReference type="GO" id="GO:0005886">
    <property type="term" value="C:plasma membrane"/>
    <property type="evidence" value="ECO:0007669"/>
    <property type="project" value="UniProtKB-SubCell"/>
</dbReference>
<proteinExistence type="predicted"/>
<keyword evidence="2" id="KW-1003">Cell membrane</keyword>